<dbReference type="OrthoDB" id="9805307at2"/>
<gene>
    <name evidence="2" type="ORF">FY550_02250</name>
</gene>
<name>A0A1S1NSG8_9GAMM</name>
<dbReference type="EMBL" id="CP043420">
    <property type="protein sequence ID" value="QEL10064.1"/>
    <property type="molecule type" value="Genomic_DNA"/>
</dbReference>
<dbReference type="PANTHER" id="PTHR11820:SF7">
    <property type="entry name" value="ACYLPYRUVASE FAHD1, MITOCHONDRIAL"/>
    <property type="match status" value="1"/>
</dbReference>
<dbReference type="AlphaFoldDB" id="A0A1S1NSG8"/>
<dbReference type="Gene3D" id="3.90.850.10">
    <property type="entry name" value="Fumarylacetoacetase-like, C-terminal domain"/>
    <property type="match status" value="1"/>
</dbReference>
<dbReference type="Pfam" id="PF01557">
    <property type="entry name" value="FAA_hydrolase"/>
    <property type="match status" value="1"/>
</dbReference>
<dbReference type="SUPFAM" id="SSF56529">
    <property type="entry name" value="FAH"/>
    <property type="match status" value="1"/>
</dbReference>
<dbReference type="STRING" id="657387.BH688_15310"/>
<dbReference type="InterPro" id="IPR036663">
    <property type="entry name" value="Fumarylacetoacetase_C_sf"/>
</dbReference>
<keyword evidence="3" id="KW-1185">Reference proteome</keyword>
<evidence type="ECO:0000313" key="3">
    <source>
        <dbReference type="Proteomes" id="UP000322553"/>
    </source>
</evidence>
<dbReference type="InterPro" id="IPR011234">
    <property type="entry name" value="Fumarylacetoacetase-like_C"/>
</dbReference>
<evidence type="ECO:0000313" key="2">
    <source>
        <dbReference type="EMBL" id="QEL10064.1"/>
    </source>
</evidence>
<dbReference type="Proteomes" id="UP000322553">
    <property type="component" value="Chromosome"/>
</dbReference>
<keyword evidence="2" id="KW-0378">Hydrolase</keyword>
<organism evidence="2 3">
    <name type="scientific">Kushneria phosphatilytica</name>
    <dbReference type="NCBI Taxonomy" id="657387"/>
    <lineage>
        <taxon>Bacteria</taxon>
        <taxon>Pseudomonadati</taxon>
        <taxon>Pseudomonadota</taxon>
        <taxon>Gammaproteobacteria</taxon>
        <taxon>Oceanospirillales</taxon>
        <taxon>Halomonadaceae</taxon>
        <taxon>Kushneria</taxon>
    </lineage>
</organism>
<accession>A0A1S1NSG8</accession>
<feature type="domain" description="Fumarylacetoacetase-like C-terminal" evidence="1">
    <location>
        <begin position="19"/>
        <end position="209"/>
    </location>
</feature>
<proteinExistence type="predicted"/>
<protein>
    <submittedName>
        <fullName evidence="2">Fumarylacetoacetate hydrolase family protein</fullName>
    </submittedName>
</protein>
<sequence length="226" mass="24287">MAFPLRFTDGRPVGRDLGKIVCIGRNYAAHARELDNEVPTMPLLFIKPATSAVELGEPVRVPSGQGAVHFETELALLIGQPLRCATPEQTLDAIVGMGLALDLTLRDVQTDLKRQGHPWERAKGFDGACPLSDFVPVEGRDVAWQQLRFSMAIDGELRQQGDTSLMLFDVPALLAEMSRSFTLEPGDVILTGTPEGVGELPTNAELTLELGAALAVTTRTVAGTTP</sequence>
<dbReference type="NCBIfam" id="NF007967">
    <property type="entry name" value="PRK10691.1"/>
    <property type="match status" value="1"/>
</dbReference>
<dbReference type="RefSeq" id="WP_070981864.1">
    <property type="nucleotide sequence ID" value="NZ_CP043420.1"/>
</dbReference>
<dbReference type="PANTHER" id="PTHR11820">
    <property type="entry name" value="ACYLPYRUVASE"/>
    <property type="match status" value="1"/>
</dbReference>
<dbReference type="GO" id="GO:0018773">
    <property type="term" value="F:acetylpyruvate hydrolase activity"/>
    <property type="evidence" value="ECO:0007669"/>
    <property type="project" value="TreeGrafter"/>
</dbReference>
<evidence type="ECO:0000259" key="1">
    <source>
        <dbReference type="Pfam" id="PF01557"/>
    </source>
</evidence>
<reference evidence="2 3" key="1">
    <citation type="submission" date="2019-08" db="EMBL/GenBank/DDBJ databases">
        <title>Complete genome sequence of Kushneria sp. YCWA18, a halophilic phosphate-solubilizing bacterium isolated from Daqiao saltern in China.</title>
        <authorList>
            <person name="Du G.-X."/>
            <person name="Qu L.-Y."/>
        </authorList>
    </citation>
    <scope>NUCLEOTIDE SEQUENCE [LARGE SCALE GENOMIC DNA]</scope>
    <source>
        <strain evidence="2 3">YCWA18</strain>
    </source>
</reference>
<dbReference type="KEGG" id="kuy:FY550_02250"/>